<sequence length="54" mass="6006">MNWRTRIFEFPGGVLELRGCGDAEDVNPGVYLELYTPDVQPEEECEGDAEAEAS</sequence>
<name>A0A7W9PCB8_9NOCA</name>
<protein>
    <submittedName>
        <fullName evidence="1">Uncharacterized protein</fullName>
    </submittedName>
</protein>
<dbReference type="Proteomes" id="UP000540412">
    <property type="component" value="Unassembled WGS sequence"/>
</dbReference>
<dbReference type="EMBL" id="JACHIT010000001">
    <property type="protein sequence ID" value="MBB5913541.1"/>
    <property type="molecule type" value="Genomic_DNA"/>
</dbReference>
<accession>A0A7W9PCB8</accession>
<comment type="caution">
    <text evidence="1">The sequence shown here is derived from an EMBL/GenBank/DDBJ whole genome shotgun (WGS) entry which is preliminary data.</text>
</comment>
<keyword evidence="2" id="KW-1185">Reference proteome</keyword>
<reference evidence="1 2" key="1">
    <citation type="submission" date="2020-08" db="EMBL/GenBank/DDBJ databases">
        <title>Sequencing the genomes of 1000 actinobacteria strains.</title>
        <authorList>
            <person name="Klenk H.-P."/>
        </authorList>
    </citation>
    <scope>NUCLEOTIDE SEQUENCE [LARGE SCALE GENOMIC DNA]</scope>
    <source>
        <strain evidence="1 2">DSM 43582</strain>
    </source>
</reference>
<proteinExistence type="predicted"/>
<gene>
    <name evidence="1" type="ORF">BJY24_002408</name>
</gene>
<evidence type="ECO:0000313" key="2">
    <source>
        <dbReference type="Proteomes" id="UP000540412"/>
    </source>
</evidence>
<organism evidence="1 2">
    <name type="scientific">Nocardia transvalensis</name>
    <dbReference type="NCBI Taxonomy" id="37333"/>
    <lineage>
        <taxon>Bacteria</taxon>
        <taxon>Bacillati</taxon>
        <taxon>Actinomycetota</taxon>
        <taxon>Actinomycetes</taxon>
        <taxon>Mycobacteriales</taxon>
        <taxon>Nocardiaceae</taxon>
        <taxon>Nocardia</taxon>
    </lineage>
</organism>
<evidence type="ECO:0000313" key="1">
    <source>
        <dbReference type="EMBL" id="MBB5913541.1"/>
    </source>
</evidence>
<dbReference type="AlphaFoldDB" id="A0A7W9PCB8"/>